<feature type="transmembrane region" description="Helical" evidence="9">
    <location>
        <begin position="123"/>
        <end position="142"/>
    </location>
</feature>
<dbReference type="PANTHER" id="PTHR43394:SF1">
    <property type="entry name" value="ATP-BINDING CASSETTE SUB-FAMILY B MEMBER 10, MITOCHONDRIAL"/>
    <property type="match status" value="1"/>
</dbReference>
<evidence type="ECO:0000259" key="10">
    <source>
        <dbReference type="PROSITE" id="PS50893"/>
    </source>
</evidence>
<dbReference type="InterPro" id="IPR003439">
    <property type="entry name" value="ABC_transporter-like_ATP-bd"/>
</dbReference>
<dbReference type="InterPro" id="IPR017871">
    <property type="entry name" value="ABC_transporter-like_CS"/>
</dbReference>
<keyword evidence="3" id="KW-1003">Cell membrane</keyword>
<dbReference type="SUPFAM" id="SSF90123">
    <property type="entry name" value="ABC transporter transmembrane region"/>
    <property type="match status" value="1"/>
</dbReference>
<dbReference type="InterPro" id="IPR011527">
    <property type="entry name" value="ABC1_TM_dom"/>
</dbReference>
<accession>F4MMK2</accession>
<dbReference type="Gene3D" id="3.40.50.300">
    <property type="entry name" value="P-loop containing nucleotide triphosphate hydrolases"/>
    <property type="match status" value="1"/>
</dbReference>
<dbReference type="InterPro" id="IPR003593">
    <property type="entry name" value="AAA+_ATPase"/>
</dbReference>
<evidence type="ECO:0000256" key="1">
    <source>
        <dbReference type="ARBA" id="ARBA00004651"/>
    </source>
</evidence>
<dbReference type="PROSITE" id="PS50893">
    <property type="entry name" value="ABC_TRANSPORTER_2"/>
    <property type="match status" value="1"/>
</dbReference>
<dbReference type="EMBL" id="FQ032819">
    <property type="protein sequence ID" value="CBL87365.1"/>
    <property type="molecule type" value="Genomic_DNA"/>
</dbReference>
<feature type="domain" description="ABC transmembrane type-1" evidence="11">
    <location>
        <begin position="1"/>
        <end position="291"/>
    </location>
</feature>
<feature type="transmembrane region" description="Helical" evidence="9">
    <location>
        <begin position="45"/>
        <end position="66"/>
    </location>
</feature>
<keyword evidence="7 9" id="KW-1133">Transmembrane helix</keyword>
<dbReference type="Pfam" id="PF00664">
    <property type="entry name" value="ABC_membrane"/>
    <property type="match status" value="1"/>
</dbReference>
<evidence type="ECO:0000259" key="11">
    <source>
        <dbReference type="PROSITE" id="PS50929"/>
    </source>
</evidence>
<reference evidence="12" key="2">
    <citation type="journal article" date="2012" name="Environ. Microbiol.">
        <title>Genomic content of uncultured Bacteroidetes from contrasting oceanic provinces in the North Atlantic Ocean.</title>
        <authorList>
            <person name="Gomez-Pereira P.R."/>
            <person name="Schuler M."/>
            <person name="Fuchs B.M."/>
            <person name="Bennke C."/>
            <person name="Teeling H."/>
            <person name="Waldmann J."/>
            <person name="Richter M."/>
            <person name="Barbe V."/>
            <person name="Bataille E."/>
            <person name="Glockner F.O."/>
            <person name="Amann R."/>
        </authorList>
    </citation>
    <scope>NUCLEOTIDE SEQUENCE</scope>
</reference>
<dbReference type="Pfam" id="PF00005">
    <property type="entry name" value="ABC_tran"/>
    <property type="match status" value="1"/>
</dbReference>
<keyword evidence="5" id="KW-0547">Nucleotide-binding</keyword>
<keyword evidence="4 9" id="KW-0812">Transmembrane</keyword>
<organism evidence="12">
    <name type="scientific">uncultured Flavobacteriia bacterium</name>
    <dbReference type="NCBI Taxonomy" id="212695"/>
    <lineage>
        <taxon>Bacteria</taxon>
        <taxon>Pseudomonadati</taxon>
        <taxon>Bacteroidota</taxon>
        <taxon>Flavobacteriia</taxon>
        <taxon>environmental samples</taxon>
    </lineage>
</organism>
<dbReference type="InterPro" id="IPR027417">
    <property type="entry name" value="P-loop_NTPase"/>
</dbReference>
<dbReference type="PANTHER" id="PTHR43394">
    <property type="entry name" value="ATP-DEPENDENT PERMEASE MDL1, MITOCHONDRIAL"/>
    <property type="match status" value="1"/>
</dbReference>
<proteinExistence type="predicted"/>
<dbReference type="InterPro" id="IPR039421">
    <property type="entry name" value="Type_1_exporter"/>
</dbReference>
<evidence type="ECO:0000256" key="5">
    <source>
        <dbReference type="ARBA" id="ARBA00022741"/>
    </source>
</evidence>
<feature type="transmembrane region" description="Helical" evidence="9">
    <location>
        <begin position="148"/>
        <end position="166"/>
    </location>
</feature>
<evidence type="ECO:0000256" key="7">
    <source>
        <dbReference type="ARBA" id="ARBA00022989"/>
    </source>
</evidence>
<gene>
    <name evidence="12" type="ORF">S18_1082_0015</name>
</gene>
<evidence type="ECO:0000256" key="3">
    <source>
        <dbReference type="ARBA" id="ARBA00022475"/>
    </source>
</evidence>
<comment type="subcellular location">
    <subcellularLocation>
        <location evidence="1">Cell membrane</location>
        <topology evidence="1">Multi-pass membrane protein</topology>
    </subcellularLocation>
</comment>
<evidence type="ECO:0000256" key="8">
    <source>
        <dbReference type="ARBA" id="ARBA00023136"/>
    </source>
</evidence>
<feature type="domain" description="ABC transporter" evidence="10">
    <location>
        <begin position="324"/>
        <end position="559"/>
    </location>
</feature>
<evidence type="ECO:0000256" key="4">
    <source>
        <dbReference type="ARBA" id="ARBA00022692"/>
    </source>
</evidence>
<dbReference type="PROSITE" id="PS00211">
    <property type="entry name" value="ABC_TRANSPORTER_1"/>
    <property type="match status" value="1"/>
</dbReference>
<dbReference type="SUPFAM" id="SSF52540">
    <property type="entry name" value="P-loop containing nucleoside triphosphate hydrolases"/>
    <property type="match status" value="1"/>
</dbReference>
<keyword evidence="8 9" id="KW-0472">Membrane</keyword>
<dbReference type="AlphaFoldDB" id="F4MMK2"/>
<dbReference type="GO" id="GO:0005524">
    <property type="term" value="F:ATP binding"/>
    <property type="evidence" value="ECO:0007669"/>
    <property type="project" value="UniProtKB-KW"/>
</dbReference>
<keyword evidence="6 12" id="KW-0067">ATP-binding</keyword>
<feature type="transmembrane region" description="Helical" evidence="9">
    <location>
        <begin position="225"/>
        <end position="250"/>
    </location>
</feature>
<sequence>MGLFFTVLSRVFAVIAPSLVGDSITQIENFFNESQLELEQLKKILIKNILLIIGAAITSGFFTFFMRQTIINVSRHIEFDLKNSIYNHYQKLSVNFYKKNRTGDLMSRISEDVSKVRMYVGPALMYSINTLTLFIIVISYMFSVAPRLSVYTIVPLPFLSFIIYKLSRAIHDKSSEVQKILAGLSTFTQETFSGIGIIKSFAVIKNRIKKMEIISKKSKDKNMSLVSVQAWFFPMMILLIGASNVLVIYIGGKQFINNEIELGVLAEFIIYVNMLTWPVATVGWITSIIQQAEASQKRINEFLEKNPQISDFGKKELLKSEFPIEFKNVSLTYEDTGLKALNNLSFKIKNGETLALMGYTGSGKTSVIDILTKTYLPTKGEVLIGNQPIKKISQKSLRNIMGVIPQEPFLFSDSIENNVKFGKKNADKKEIISSCKSAKIHKDILNFKNGYKTVLGERGITISGGQKQRVSIARALIKKPKILILDDCLSSVDTKTEKAILNELKKLKSGISTVIICHKISTAKNADKILVLNKGKLEQIGTHKELICVDGFYKKTYELEQANLN</sequence>
<dbReference type="GO" id="GO:0005886">
    <property type="term" value="C:plasma membrane"/>
    <property type="evidence" value="ECO:0007669"/>
    <property type="project" value="UniProtKB-SubCell"/>
</dbReference>
<evidence type="ECO:0000256" key="2">
    <source>
        <dbReference type="ARBA" id="ARBA00022448"/>
    </source>
</evidence>
<keyword evidence="2" id="KW-0813">Transport</keyword>
<dbReference type="PROSITE" id="PS50929">
    <property type="entry name" value="ABC_TM1F"/>
    <property type="match status" value="1"/>
</dbReference>
<evidence type="ECO:0000313" key="12">
    <source>
        <dbReference type="EMBL" id="CBL87365.1"/>
    </source>
</evidence>
<dbReference type="GO" id="GO:0016887">
    <property type="term" value="F:ATP hydrolysis activity"/>
    <property type="evidence" value="ECO:0007669"/>
    <property type="project" value="InterPro"/>
</dbReference>
<dbReference type="InterPro" id="IPR036640">
    <property type="entry name" value="ABC1_TM_sf"/>
</dbReference>
<protein>
    <submittedName>
        <fullName evidence="12">ABC transporter ATP-binding protein</fullName>
    </submittedName>
</protein>
<evidence type="ECO:0000256" key="6">
    <source>
        <dbReference type="ARBA" id="ARBA00022840"/>
    </source>
</evidence>
<dbReference type="FunFam" id="3.40.50.300:FF:000221">
    <property type="entry name" value="Multidrug ABC transporter ATP-binding protein"/>
    <property type="match status" value="1"/>
</dbReference>
<dbReference type="CDD" id="cd18541">
    <property type="entry name" value="ABC_6TM_TmrB_like"/>
    <property type="match status" value="1"/>
</dbReference>
<dbReference type="Gene3D" id="1.20.1560.10">
    <property type="entry name" value="ABC transporter type 1, transmembrane domain"/>
    <property type="match status" value="1"/>
</dbReference>
<evidence type="ECO:0000256" key="9">
    <source>
        <dbReference type="SAM" id="Phobius"/>
    </source>
</evidence>
<feature type="transmembrane region" description="Helical" evidence="9">
    <location>
        <begin position="270"/>
        <end position="289"/>
    </location>
</feature>
<dbReference type="SMART" id="SM00382">
    <property type="entry name" value="AAA"/>
    <property type="match status" value="1"/>
</dbReference>
<dbReference type="GO" id="GO:0015421">
    <property type="term" value="F:ABC-type oligopeptide transporter activity"/>
    <property type="evidence" value="ECO:0007669"/>
    <property type="project" value="TreeGrafter"/>
</dbReference>
<name>F4MMK2_9BACT</name>
<reference evidence="12" key="1">
    <citation type="submission" date="2010-05" db="EMBL/GenBank/DDBJ databases">
        <authorList>
            <person name="Genoscope - CEA"/>
        </authorList>
    </citation>
    <scope>NUCLEOTIDE SEQUENCE</scope>
</reference>